<keyword evidence="2 9" id="KW-0645">Protease</keyword>
<keyword evidence="5" id="KW-0865">Zymogen</keyword>
<dbReference type="GO" id="GO:0004252">
    <property type="term" value="F:serine-type endopeptidase activity"/>
    <property type="evidence" value="ECO:0007669"/>
    <property type="project" value="UniProtKB-EC"/>
</dbReference>
<feature type="compositionally biased region" description="Polar residues" evidence="10">
    <location>
        <begin position="1379"/>
        <end position="1392"/>
    </location>
</feature>
<keyword evidence="6" id="KW-1015">Disulfide bond</keyword>
<dbReference type="EMBL" id="JWIN03000009">
    <property type="protein sequence ID" value="KAB1273706.1"/>
    <property type="molecule type" value="Genomic_DNA"/>
</dbReference>
<accession>A0A5N4DRK5</accession>
<feature type="domain" description="Peptidase S1" evidence="12">
    <location>
        <begin position="715"/>
        <end position="980"/>
    </location>
</feature>
<dbReference type="PANTHER" id="PTHR24271">
    <property type="entry name" value="KALLIKREIN-RELATED"/>
    <property type="match status" value="1"/>
</dbReference>
<sequence length="1604" mass="176150">MESSIFLLLCLIGLSHQATEKIYNGEECVPHSQPWQVGLFEGIHLRCGGVLIDRRYWVRLGEHSLSKLDWTEQIRRSGFSVTHPGYQGALHSHDHDLRLLRLGTPVLLTRSVQPLPLPTTCAPAGTECHISGWGTTNRPLNPFPDRLQCLNLSIVSNATCRAVFPGRITDNMVCAGGIAGQDACQKYLGPAVPFAPGHDDSAINHSRSGDSRYVVHLGEHNLQQQDGYEQTRTATESFPHPGFNNSLPNKDHRNDIMLVKMAAPAFITWAVRPLTLSSHLHVPHTLRCANITIIDHKKCENAYPGNITDTMVCASVQQEGKDSCQVLAMRSPHIHLSTAPGARALAKLLLPLLMAQFSAAEALLLPRNDTGSDPVASGSPCAHGSQPWQVSLFNGLSFHCAGVLVDKSWVLTAAHCGNKKPLWARVGDDHLLLLQGEQLRRTSHSVIHPKYHQGSGPILPRRTDEHDLMMLKLAKPAVLGPRIQTLRLPYSLKYNRGLTCSRVTLLSPKECEVFYPGVVTSNMIWHSWADTRAIGAEECRPNSQPWQAGLFHLTHLFCGATLISDRWLLTAAHCRKPYLWVRLGEHHLWQWEGSEQLFRATDFFPHPGFNQDLSAQDHKDDIMLIRLPRKARLGPAVQPLNLSQTCVSPGTQCLISGWGAVSSPKVRFPLALQCANISVLEPRLCHWAYPGHISDSMVCAGLWEGGRGSCQEPKVLQGQECKANSQPWQTALFQGNRLLCGGVLVDDHWVLTAAHCKKEKYTVHLGEHSLKKKDGTEQEMAVAQSIPHPCYNSSSDDRSHDLMLIRLRGRASLGSKVKPINLADRCPQTGQKCTISGWGTVTSPQENFPDTLNCAEVEIFSQKQCEDAYPGKVTDGMVCAGDSSGADTCQPQQKRPFPCLAERLREATMAGVLPLSLILLLSLALGSAAPAQQNMSGEKIIDGIVCPRGSHPWQVALLHNNKTYCGGVLLSEQWVLTAAHCKLAEYNVHMGSDRLNDKMSQKIKATKSFRHPDYSTNSHVNDIMLVKLSKPAKLSSTVKKVKLPSHCDPPGTRCTVSGWGTTTSPIVSFPTDLMCTDVKLMSLEDCKKVYKDLLKSSMMCAGIPNSRMAMRTLMVALVLVTAAQAEDKDKVMHGGPCELMSHPYQAALYTSGHLLCGGVLIHPLWVLTAAHCKKPNLQVYLGKHNLQQRESFQEQSSVIRAVAHPGYNAATHDQDIMLLRLAYAVKFSEHIQPLRLERDCSANHTSCHILGWGKTADGDFPNTIQCAYIHLVPHEECDRAYPGQITQNMVCAGDEKHGKDSCQDLQRPAKREKETKTEKSDTQVIPGVRWCVVTVSEVLCAMVMATAGPPSTWMVRALITALILGVTEPVLANDVASCDSPSGTRPSGSTQDLGPGAGAGAGEDTRTDDSSSNRIVNGTDCEMHTQPWQGALLMRPNQLYCGAVLVDPQWLLTAAHCRKPIRLGHHALSPTYESGQQLFRGIKSIPHPGYSHPSHSNDLMLIKLNRKILTFPKTLQCLNITVLSDNRCKEAYPNQIDATMFCAGDQAGRDSCQGDSGGPVVCNGSLQGLVSWGDFPCAQPNRPGVYTNLCRFTKWIKETIQSNS</sequence>
<feature type="region of interest" description="Disordered" evidence="10">
    <location>
        <begin position="1377"/>
        <end position="1418"/>
    </location>
</feature>
<keyword evidence="4 9" id="KW-0720">Serine protease</keyword>
<dbReference type="Proteomes" id="UP000299084">
    <property type="component" value="Unassembled WGS sequence"/>
</dbReference>
<dbReference type="Pfam" id="PF00089">
    <property type="entry name" value="Trypsin"/>
    <property type="match status" value="9"/>
</dbReference>
<feature type="chain" id="PRO_5024437457" description="tissue kallikrein" evidence="11">
    <location>
        <begin position="18"/>
        <end position="1604"/>
    </location>
</feature>
<dbReference type="Gene3D" id="2.40.10.10">
    <property type="entry name" value="Trypsin-like serine proteases"/>
    <property type="match status" value="16"/>
</dbReference>
<feature type="domain" description="Peptidase S1" evidence="12">
    <location>
        <begin position="1132"/>
        <end position="1601"/>
    </location>
</feature>
<evidence type="ECO:0000256" key="9">
    <source>
        <dbReference type="RuleBase" id="RU363034"/>
    </source>
</evidence>
<feature type="domain" description="Peptidase S1" evidence="12">
    <location>
        <begin position="976"/>
        <end position="1134"/>
    </location>
</feature>
<dbReference type="InterPro" id="IPR001254">
    <property type="entry name" value="Trypsin_dom"/>
</dbReference>
<evidence type="ECO:0000256" key="6">
    <source>
        <dbReference type="ARBA" id="ARBA00023157"/>
    </source>
</evidence>
<name>A0A5N4DRK5_CAMDR</name>
<keyword evidence="14" id="KW-1185">Reference proteome</keyword>
<evidence type="ECO:0000259" key="12">
    <source>
        <dbReference type="PROSITE" id="PS50240"/>
    </source>
</evidence>
<dbReference type="PROSITE" id="PS00135">
    <property type="entry name" value="TRYPSIN_SER"/>
    <property type="match status" value="1"/>
</dbReference>
<feature type="domain" description="Peptidase S1" evidence="12">
    <location>
        <begin position="533"/>
        <end position="711"/>
    </location>
</feature>
<comment type="similarity">
    <text evidence="1">Belongs to the peptidase S1 family. Snake venom subfamily.</text>
</comment>
<organism evidence="13 14">
    <name type="scientific">Camelus dromedarius</name>
    <name type="common">Dromedary</name>
    <name type="synonym">Arabian camel</name>
    <dbReference type="NCBI Taxonomy" id="9838"/>
    <lineage>
        <taxon>Eukaryota</taxon>
        <taxon>Metazoa</taxon>
        <taxon>Chordata</taxon>
        <taxon>Craniata</taxon>
        <taxon>Vertebrata</taxon>
        <taxon>Euteleostomi</taxon>
        <taxon>Mammalia</taxon>
        <taxon>Eutheria</taxon>
        <taxon>Laurasiatheria</taxon>
        <taxon>Artiodactyla</taxon>
        <taxon>Tylopoda</taxon>
        <taxon>Camelidae</taxon>
        <taxon>Camelus</taxon>
    </lineage>
</organism>
<evidence type="ECO:0000256" key="4">
    <source>
        <dbReference type="ARBA" id="ARBA00022825"/>
    </source>
</evidence>
<dbReference type="FunFam" id="2.40.10.10:FF:000198">
    <property type="entry name" value="Glandular kallikrein-10"/>
    <property type="match status" value="1"/>
</dbReference>
<dbReference type="FunFam" id="2.40.10.10:FF:000010">
    <property type="entry name" value="Kallikrein related peptidase 11"/>
    <property type="match status" value="1"/>
</dbReference>
<dbReference type="CDD" id="cd00190">
    <property type="entry name" value="Tryp_SPc"/>
    <property type="match status" value="6"/>
</dbReference>
<feature type="region of interest" description="Disordered" evidence="10">
    <location>
        <begin position="1297"/>
        <end position="1320"/>
    </location>
</feature>
<evidence type="ECO:0000256" key="1">
    <source>
        <dbReference type="ARBA" id="ARBA00009228"/>
    </source>
</evidence>
<evidence type="ECO:0000256" key="10">
    <source>
        <dbReference type="SAM" id="MobiDB-lite"/>
    </source>
</evidence>
<gene>
    <name evidence="13" type="ORF">Cadr_000012093</name>
</gene>
<dbReference type="FunFam" id="2.40.10.10:FF:000166">
    <property type="entry name" value="Trypsin"/>
    <property type="match status" value="2"/>
</dbReference>
<dbReference type="InterPro" id="IPR043504">
    <property type="entry name" value="Peptidase_S1_PA_chymotrypsin"/>
</dbReference>
<evidence type="ECO:0000256" key="2">
    <source>
        <dbReference type="ARBA" id="ARBA00022670"/>
    </source>
</evidence>
<dbReference type="EC" id="3.4.21.35" evidence="8"/>
<evidence type="ECO:0000256" key="11">
    <source>
        <dbReference type="SAM" id="SignalP"/>
    </source>
</evidence>
<dbReference type="STRING" id="9838.ENSCDRP00005020987"/>
<keyword evidence="3 9" id="KW-0378">Hydrolase</keyword>
<protein>
    <recommendedName>
        <fullName evidence="8">tissue kallikrein</fullName>
        <ecNumber evidence="8">3.4.21.35</ecNumber>
    </recommendedName>
</protein>
<evidence type="ECO:0000313" key="14">
    <source>
        <dbReference type="Proteomes" id="UP000299084"/>
    </source>
</evidence>
<dbReference type="PRINTS" id="PR00722">
    <property type="entry name" value="CHYMOTRYPSIN"/>
</dbReference>
<feature type="signal peptide" evidence="11">
    <location>
        <begin position="1"/>
        <end position="17"/>
    </location>
</feature>
<keyword evidence="11" id="KW-0732">Signal</keyword>
<dbReference type="FunFam" id="2.40.10.10:FF:000021">
    <property type="entry name" value="Kallikrein 1"/>
    <property type="match status" value="2"/>
</dbReference>
<dbReference type="InterPro" id="IPR033116">
    <property type="entry name" value="TRYPSIN_SER"/>
</dbReference>
<dbReference type="SMART" id="SM00020">
    <property type="entry name" value="Tryp_SPc"/>
    <property type="match status" value="7"/>
</dbReference>
<comment type="catalytic activity">
    <reaction evidence="7">
        <text>Preferential cleavage of Arg-|-Xaa bonds in small molecule substrates. Highly selective action to release kallidin (lysyl-bradykinin) from kininogen involves hydrolysis of Met-|-Xaa or Leu-|-Xaa.</text>
        <dbReference type="EC" id="3.4.21.35"/>
    </reaction>
</comment>
<dbReference type="PROSITE" id="PS50240">
    <property type="entry name" value="TRYPSIN_DOM"/>
    <property type="match status" value="6"/>
</dbReference>
<dbReference type="GO" id="GO:0006508">
    <property type="term" value="P:proteolysis"/>
    <property type="evidence" value="ECO:0007669"/>
    <property type="project" value="UniProtKB-KW"/>
</dbReference>
<feature type="domain" description="Peptidase S1" evidence="12">
    <location>
        <begin position="22"/>
        <end position="275"/>
    </location>
</feature>
<proteinExistence type="inferred from homology"/>
<dbReference type="GO" id="GO:0030141">
    <property type="term" value="C:secretory granule"/>
    <property type="evidence" value="ECO:0007669"/>
    <property type="project" value="TreeGrafter"/>
</dbReference>
<evidence type="ECO:0000313" key="13">
    <source>
        <dbReference type="EMBL" id="KAB1273706.1"/>
    </source>
</evidence>
<evidence type="ECO:0000256" key="8">
    <source>
        <dbReference type="ARBA" id="ARBA00039014"/>
    </source>
</evidence>
<dbReference type="PANTHER" id="PTHR24271:SF62">
    <property type="entry name" value="KALLIKREIN-8"/>
    <property type="match status" value="1"/>
</dbReference>
<dbReference type="InterPro" id="IPR009003">
    <property type="entry name" value="Peptidase_S1_PA"/>
</dbReference>
<reference evidence="13 14" key="1">
    <citation type="journal article" date="2019" name="Mol. Ecol. Resour.">
        <title>Improving Illumina assemblies with Hi-C and long reads: an example with the North African dromedary.</title>
        <authorList>
            <person name="Elbers J.P."/>
            <person name="Rogers M.F."/>
            <person name="Perelman P.L."/>
            <person name="Proskuryakova A.A."/>
            <person name="Serdyukova N.A."/>
            <person name="Johnson W.E."/>
            <person name="Horin P."/>
            <person name="Corander J."/>
            <person name="Murphy D."/>
            <person name="Burger P.A."/>
        </authorList>
    </citation>
    <scope>NUCLEOTIDE SEQUENCE [LARGE SCALE GENOMIC DNA]</scope>
    <source>
        <strain evidence="13">Drom800</strain>
        <tissue evidence="13">Blood</tissue>
    </source>
</reference>
<dbReference type="InterPro" id="IPR018114">
    <property type="entry name" value="TRYPSIN_HIS"/>
</dbReference>
<evidence type="ECO:0000256" key="3">
    <source>
        <dbReference type="ARBA" id="ARBA00022801"/>
    </source>
</evidence>
<dbReference type="PROSITE" id="PS00134">
    <property type="entry name" value="TRYPSIN_HIS"/>
    <property type="match status" value="3"/>
</dbReference>
<feature type="domain" description="Peptidase S1" evidence="12">
    <location>
        <begin position="375"/>
        <end position="524"/>
    </location>
</feature>
<dbReference type="InterPro" id="IPR001314">
    <property type="entry name" value="Peptidase_S1A"/>
</dbReference>
<dbReference type="SUPFAM" id="SSF50494">
    <property type="entry name" value="Trypsin-like serine proteases"/>
    <property type="match status" value="8"/>
</dbReference>
<evidence type="ECO:0000256" key="5">
    <source>
        <dbReference type="ARBA" id="ARBA00023145"/>
    </source>
</evidence>
<comment type="caution">
    <text evidence="13">The sequence shown here is derived from an EMBL/GenBank/DDBJ whole genome shotgun (WGS) entry which is preliminary data.</text>
</comment>
<evidence type="ECO:0000256" key="7">
    <source>
        <dbReference type="ARBA" id="ARBA00036706"/>
    </source>
</evidence>